<comment type="caution">
    <text evidence="8">The sequence shown here is derived from an EMBL/GenBank/DDBJ whole genome shotgun (WGS) entry which is preliminary data.</text>
</comment>
<comment type="cofactor">
    <cofactor evidence="2">
        <name>FAD</name>
        <dbReference type="ChEBI" id="CHEBI:57692"/>
    </cofactor>
</comment>
<dbReference type="PROSITE" id="PS00394">
    <property type="entry name" value="DNA_PHOTOLYASES_1_1"/>
    <property type="match status" value="1"/>
</dbReference>
<sequence length="444" mass="49958">MTSLLWLRQDLRLHDQPALVAAAHEGAVIPVYVLDDEGPGQWRIGGAQRWWLHHSLAALAKALEAKGSRLILRRGKAADVLAKLAEETGADRIHALRHYEPWWRAAEEALGDRLCLYGGNHLARLEEVTTGSGGQFRIYSSFWKALQAHLPPEEPLPMPRSIPAPDTWPRSDTLASWALLPAKPDWSGGFAWEPGEAAALAKVRALDIDGYDHRRNLPADEEGTSQLSPHLHFGEVSARTVWHATERGDATFRKELAWRDFTSGVVLAMPRYADENGRPKYDSLPWRRAPKDLKAWQRGRTGYPIVDAGMRQLWTLGWMHNRVRMIAASFLVKHLLIDWREGETWFWDCLVDADYGNNAVNWQWVAGTGVDANMFGRIMAPLTQSEKFDAGDYIRRWVPELAALPDAAIHDPDAAGCRPENYPAKIIGHREARERALAANAKVR</sequence>
<evidence type="ECO:0000256" key="1">
    <source>
        <dbReference type="ARBA" id="ARBA00001932"/>
    </source>
</evidence>
<dbReference type="InterPro" id="IPR006050">
    <property type="entry name" value="DNA_photolyase_N"/>
</dbReference>
<protein>
    <submittedName>
        <fullName evidence="8">Deoxyribodipyrimidine photo-lyase</fullName>
    </submittedName>
</protein>
<dbReference type="PANTHER" id="PTHR11455">
    <property type="entry name" value="CRYPTOCHROME"/>
    <property type="match status" value="1"/>
</dbReference>
<dbReference type="PRINTS" id="PR00147">
    <property type="entry name" value="DNAPHOTLYASE"/>
</dbReference>
<dbReference type="PROSITE" id="PS00691">
    <property type="entry name" value="DNA_PHOTOLYASES_1_2"/>
    <property type="match status" value="1"/>
</dbReference>
<evidence type="ECO:0000256" key="4">
    <source>
        <dbReference type="ARBA" id="ARBA00022827"/>
    </source>
</evidence>
<dbReference type="PROSITE" id="PS51645">
    <property type="entry name" value="PHR_CRY_ALPHA_BETA"/>
    <property type="match status" value="1"/>
</dbReference>
<dbReference type="InterPro" id="IPR014729">
    <property type="entry name" value="Rossmann-like_a/b/a_fold"/>
</dbReference>
<dbReference type="RefSeq" id="WP_168134495.1">
    <property type="nucleotide sequence ID" value="NZ_JAAVJH010000005.1"/>
</dbReference>
<dbReference type="InterPro" id="IPR036155">
    <property type="entry name" value="Crypto/Photolyase_N_sf"/>
</dbReference>
<evidence type="ECO:0000313" key="9">
    <source>
        <dbReference type="Proteomes" id="UP000732399"/>
    </source>
</evidence>
<keyword evidence="3 6" id="KW-0285">Flavoprotein</keyword>
<evidence type="ECO:0000256" key="3">
    <source>
        <dbReference type="ARBA" id="ARBA00022630"/>
    </source>
</evidence>
<dbReference type="InterPro" id="IPR036134">
    <property type="entry name" value="Crypto/Photolyase_FAD-like_sf"/>
</dbReference>
<reference evidence="8 9" key="1">
    <citation type="submission" date="2020-03" db="EMBL/GenBank/DDBJ databases">
        <authorList>
            <person name="Wang L."/>
            <person name="He N."/>
            <person name="Li Y."/>
            <person name="Fang Y."/>
            <person name="Zhang F."/>
        </authorList>
    </citation>
    <scope>NUCLEOTIDE SEQUENCE [LARGE SCALE GENOMIC DNA]</scope>
    <source>
        <strain evidence="8 9">36D10-4-7</strain>
    </source>
</reference>
<dbReference type="PANTHER" id="PTHR11455:SF9">
    <property type="entry name" value="CRYPTOCHROME CIRCADIAN CLOCK 5 ISOFORM X1"/>
    <property type="match status" value="1"/>
</dbReference>
<dbReference type="InterPro" id="IPR002081">
    <property type="entry name" value="Cryptochrome/DNA_photolyase_1"/>
</dbReference>
<keyword evidence="9" id="KW-1185">Reference proteome</keyword>
<dbReference type="Pfam" id="PF00875">
    <property type="entry name" value="DNA_photolyase"/>
    <property type="match status" value="1"/>
</dbReference>
<dbReference type="Proteomes" id="UP000732399">
    <property type="component" value="Unassembled WGS sequence"/>
</dbReference>
<dbReference type="InterPro" id="IPR005101">
    <property type="entry name" value="Cryptochr/Photolyase_FAD-bd"/>
</dbReference>
<proteinExistence type="inferred from homology"/>
<evidence type="ECO:0000256" key="2">
    <source>
        <dbReference type="ARBA" id="ARBA00001974"/>
    </source>
</evidence>
<dbReference type="Gene3D" id="3.40.50.620">
    <property type="entry name" value="HUPs"/>
    <property type="match status" value="1"/>
</dbReference>
<keyword evidence="4 6" id="KW-0274">FAD</keyword>
<dbReference type="Gene3D" id="1.10.579.10">
    <property type="entry name" value="DNA Cyclobutane Dipyrimidine Photolyase, subunit A, domain 3"/>
    <property type="match status" value="1"/>
</dbReference>
<evidence type="ECO:0000259" key="7">
    <source>
        <dbReference type="PROSITE" id="PS51645"/>
    </source>
</evidence>
<dbReference type="EMBL" id="JAAVJH010000005">
    <property type="protein sequence ID" value="NJR78965.1"/>
    <property type="molecule type" value="Genomic_DNA"/>
</dbReference>
<feature type="domain" description="Photolyase/cryptochrome alpha/beta" evidence="7">
    <location>
        <begin position="1"/>
        <end position="122"/>
    </location>
</feature>
<name>A0ABX1CSI5_9SPHN</name>
<gene>
    <name evidence="8" type="ORF">HBH26_10235</name>
</gene>
<dbReference type="Pfam" id="PF03441">
    <property type="entry name" value="FAD_binding_7"/>
    <property type="match status" value="1"/>
</dbReference>
<dbReference type="Gene3D" id="1.25.40.80">
    <property type="match status" value="1"/>
</dbReference>
<dbReference type="SUPFAM" id="SSF48173">
    <property type="entry name" value="Cryptochrome/photolyase FAD-binding domain"/>
    <property type="match status" value="1"/>
</dbReference>
<keyword evidence="5 6" id="KW-0157">Chromophore</keyword>
<comment type="cofactor">
    <cofactor evidence="1">
        <name>(6R)-5,10-methylene-5,6,7,8-tetrahydrofolate</name>
        <dbReference type="ChEBI" id="CHEBI:15636"/>
    </cofactor>
</comment>
<comment type="similarity">
    <text evidence="6">Belongs to the DNA photolyase family.</text>
</comment>
<accession>A0ABX1CSI5</accession>
<evidence type="ECO:0000313" key="8">
    <source>
        <dbReference type="EMBL" id="NJR78965.1"/>
    </source>
</evidence>
<dbReference type="SUPFAM" id="SSF52425">
    <property type="entry name" value="Cryptochrome/photolyase, N-terminal domain"/>
    <property type="match status" value="1"/>
</dbReference>
<dbReference type="InterPro" id="IPR018394">
    <property type="entry name" value="DNA_photolyase_1_CS_C"/>
</dbReference>
<evidence type="ECO:0000256" key="5">
    <source>
        <dbReference type="ARBA" id="ARBA00022991"/>
    </source>
</evidence>
<evidence type="ECO:0000256" key="6">
    <source>
        <dbReference type="RuleBase" id="RU004182"/>
    </source>
</evidence>
<organism evidence="8 9">
    <name type="scientific">Sphingomonas corticis</name>
    <dbReference type="NCBI Taxonomy" id="2722791"/>
    <lineage>
        <taxon>Bacteria</taxon>
        <taxon>Pseudomonadati</taxon>
        <taxon>Pseudomonadota</taxon>
        <taxon>Alphaproteobacteria</taxon>
        <taxon>Sphingomonadales</taxon>
        <taxon>Sphingomonadaceae</taxon>
        <taxon>Sphingomonas</taxon>
    </lineage>
</organism>